<organism evidence="1 2">
    <name type="scientific">Magallana gigas</name>
    <name type="common">Pacific oyster</name>
    <name type="synonym">Crassostrea gigas</name>
    <dbReference type="NCBI Taxonomy" id="29159"/>
    <lineage>
        <taxon>Eukaryota</taxon>
        <taxon>Metazoa</taxon>
        <taxon>Spiralia</taxon>
        <taxon>Lophotrochozoa</taxon>
        <taxon>Mollusca</taxon>
        <taxon>Bivalvia</taxon>
        <taxon>Autobranchia</taxon>
        <taxon>Pteriomorphia</taxon>
        <taxon>Ostreida</taxon>
        <taxon>Ostreoidea</taxon>
        <taxon>Ostreidae</taxon>
        <taxon>Magallana</taxon>
    </lineage>
</organism>
<dbReference type="Proteomes" id="UP000005408">
    <property type="component" value="Unassembled WGS sequence"/>
</dbReference>
<accession>A0A8W8HLP6</accession>
<dbReference type="InterPro" id="IPR027417">
    <property type="entry name" value="P-loop_NTPase"/>
</dbReference>
<dbReference type="GO" id="GO:0003677">
    <property type="term" value="F:DNA binding"/>
    <property type="evidence" value="ECO:0007669"/>
    <property type="project" value="InterPro"/>
</dbReference>
<reference evidence="1" key="1">
    <citation type="submission" date="2022-08" db="UniProtKB">
        <authorList>
            <consortium name="EnsemblMetazoa"/>
        </authorList>
    </citation>
    <scope>IDENTIFICATION</scope>
    <source>
        <strain evidence="1">05x7-T-G4-1.051#20</strain>
    </source>
</reference>
<dbReference type="GO" id="GO:0005524">
    <property type="term" value="F:ATP binding"/>
    <property type="evidence" value="ECO:0007669"/>
    <property type="project" value="InterPro"/>
</dbReference>
<keyword evidence="2" id="KW-1185">Reference proteome</keyword>
<dbReference type="InterPro" id="IPR000212">
    <property type="entry name" value="DNA_helicase_UvrD/REP"/>
</dbReference>
<evidence type="ECO:0008006" key="3">
    <source>
        <dbReference type="Google" id="ProtNLM"/>
    </source>
</evidence>
<dbReference type="SUPFAM" id="SSF52540">
    <property type="entry name" value="P-loop containing nucleoside triphosphate hydrolases"/>
    <property type="match status" value="1"/>
</dbReference>
<dbReference type="GO" id="GO:0005634">
    <property type="term" value="C:nucleus"/>
    <property type="evidence" value="ECO:0007669"/>
    <property type="project" value="TreeGrafter"/>
</dbReference>
<sequence length="198" mass="22781">MILETAANVQEIISCMSRSMCLTEEILKMLFRRESILLMMKFLKRSAVWNGMHYRLFYALYLFENSSVAHYGDLKAVTKGGQQSITNYSRSDTVVKLTHEQLHIVNHNVKAREVIKIIAFAGTGKTTTLVRYTQMRLFMKFLLVVYNRSVCDFAKTKFPKNVECQTRHSLAFNRIRFTAQSATGKDPSREPSPTNPLL</sequence>
<evidence type="ECO:0000313" key="1">
    <source>
        <dbReference type="EnsemblMetazoa" id="G10141.1:cds"/>
    </source>
</evidence>
<dbReference type="GO" id="GO:0031297">
    <property type="term" value="P:replication fork processing"/>
    <property type="evidence" value="ECO:0007669"/>
    <property type="project" value="TreeGrafter"/>
</dbReference>
<evidence type="ECO:0000313" key="2">
    <source>
        <dbReference type="Proteomes" id="UP000005408"/>
    </source>
</evidence>
<name>A0A8W8HLP6_MAGGI</name>
<proteinExistence type="predicted"/>
<dbReference type="PANTHER" id="PTHR11070:SF30">
    <property type="entry name" value="F-BOX DNA HELICASE 1"/>
    <property type="match status" value="1"/>
</dbReference>
<dbReference type="GO" id="GO:0043138">
    <property type="term" value="F:3'-5' DNA helicase activity"/>
    <property type="evidence" value="ECO:0007669"/>
    <property type="project" value="TreeGrafter"/>
</dbReference>
<protein>
    <recommendedName>
        <fullName evidence="3">DNA helicase</fullName>
    </recommendedName>
</protein>
<dbReference type="EnsemblMetazoa" id="G10141.1">
    <property type="protein sequence ID" value="G10141.1:cds"/>
    <property type="gene ID" value="G10141"/>
</dbReference>
<dbReference type="Gene3D" id="3.40.50.300">
    <property type="entry name" value="P-loop containing nucleotide triphosphate hydrolases"/>
    <property type="match status" value="1"/>
</dbReference>
<dbReference type="AlphaFoldDB" id="A0A8W8HLP6"/>
<dbReference type="PANTHER" id="PTHR11070">
    <property type="entry name" value="UVRD / RECB / PCRA DNA HELICASE FAMILY MEMBER"/>
    <property type="match status" value="1"/>
</dbReference>
<dbReference type="GO" id="GO:0000724">
    <property type="term" value="P:double-strand break repair via homologous recombination"/>
    <property type="evidence" value="ECO:0007669"/>
    <property type="project" value="TreeGrafter"/>
</dbReference>